<dbReference type="RefSeq" id="WP_139984943.1">
    <property type="nucleotide sequence ID" value="NZ_CP041046.1"/>
</dbReference>
<feature type="transmembrane region" description="Helical" evidence="1">
    <location>
        <begin position="153"/>
        <end position="174"/>
    </location>
</feature>
<evidence type="ECO:0000259" key="2">
    <source>
        <dbReference type="Pfam" id="PF14237"/>
    </source>
</evidence>
<gene>
    <name evidence="3" type="ORF">FIV34_18295</name>
</gene>
<keyword evidence="1" id="KW-1133">Transmembrane helix</keyword>
<evidence type="ECO:0000313" key="3">
    <source>
        <dbReference type="EMBL" id="QDE41019.1"/>
    </source>
</evidence>
<feature type="domain" description="GYF" evidence="2">
    <location>
        <begin position="9"/>
        <end position="53"/>
    </location>
</feature>
<evidence type="ECO:0000313" key="4">
    <source>
        <dbReference type="Proteomes" id="UP000316093"/>
    </source>
</evidence>
<name>A0A4Y5Z907_9GAMM</name>
<feature type="transmembrane region" description="Helical" evidence="1">
    <location>
        <begin position="186"/>
        <end position="208"/>
    </location>
</feature>
<accession>A0A4Y5Z907</accession>
<dbReference type="Pfam" id="PF14237">
    <property type="entry name" value="GYF_2"/>
    <property type="match status" value="1"/>
</dbReference>
<keyword evidence="4" id="KW-1185">Reference proteome</keyword>
<keyword evidence="1" id="KW-0472">Membrane</keyword>
<protein>
    <submittedName>
        <fullName evidence="3">DUF4339 domain-containing protein</fullName>
    </submittedName>
</protein>
<dbReference type="OrthoDB" id="115249at2"/>
<feature type="transmembrane region" description="Helical" evidence="1">
    <location>
        <begin position="80"/>
        <end position="100"/>
    </location>
</feature>
<dbReference type="Proteomes" id="UP000316093">
    <property type="component" value="Chromosome"/>
</dbReference>
<reference evidence="3 4" key="1">
    <citation type="submission" date="2019-06" db="EMBL/GenBank/DDBJ databases">
        <title>A complete genome sequence for Luteibacter pinisoli MAH-14.</title>
        <authorList>
            <person name="Baltrus D.A."/>
        </authorList>
    </citation>
    <scope>NUCLEOTIDE SEQUENCE [LARGE SCALE GENOMIC DNA]</scope>
    <source>
        <strain evidence="3 4">MAH-14</strain>
    </source>
</reference>
<sequence length="261" mass="29045">MVDERTIWVGRDGQRFGPYDEATLRAWIAEGKVAAHSLGWREGMAEWRPLSEILGIVVPPPMAGAMAPTLHGELPPPPDIHWVVIFLVDLFVGGLMGLVWQFMQASWIKKIDPASKATTWLVVSLCMLPVMWFAMMGMVFNSSGGAAVQIGKTMSLFGLMFLIVIASLVFRYMAYFSMARSMREKLPAYGLVPSIGGVTLFFFTTYYLQGQMTWLARWRQTGQVTPPAPKGVFWIIVAIWFGLAFLFALLVGLAALGSYQH</sequence>
<dbReference type="KEGG" id="lpy:FIV34_18295"/>
<dbReference type="EMBL" id="CP041046">
    <property type="protein sequence ID" value="QDE41019.1"/>
    <property type="molecule type" value="Genomic_DNA"/>
</dbReference>
<feature type="transmembrane region" description="Helical" evidence="1">
    <location>
        <begin position="232"/>
        <end position="256"/>
    </location>
</feature>
<proteinExistence type="predicted"/>
<dbReference type="InterPro" id="IPR025640">
    <property type="entry name" value="GYF_2"/>
</dbReference>
<keyword evidence="1" id="KW-0812">Transmembrane</keyword>
<dbReference type="AlphaFoldDB" id="A0A4Y5Z907"/>
<feature type="transmembrane region" description="Helical" evidence="1">
    <location>
        <begin position="120"/>
        <end position="141"/>
    </location>
</feature>
<evidence type="ECO:0000256" key="1">
    <source>
        <dbReference type="SAM" id="Phobius"/>
    </source>
</evidence>
<organism evidence="3 4">
    <name type="scientific">Luteibacter pinisoli</name>
    <dbReference type="NCBI Taxonomy" id="2589080"/>
    <lineage>
        <taxon>Bacteria</taxon>
        <taxon>Pseudomonadati</taxon>
        <taxon>Pseudomonadota</taxon>
        <taxon>Gammaproteobacteria</taxon>
        <taxon>Lysobacterales</taxon>
        <taxon>Rhodanobacteraceae</taxon>
        <taxon>Luteibacter</taxon>
    </lineage>
</organism>